<dbReference type="Gene3D" id="3.40.1280.10">
    <property type="match status" value="1"/>
</dbReference>
<dbReference type="PANTHER" id="PTHR43453:SF1">
    <property type="entry name" value="TRNA_RRNA METHYLTRANSFERASE SPOU TYPE DOMAIN-CONTAINING PROTEIN"/>
    <property type="match status" value="1"/>
</dbReference>
<keyword evidence="4" id="KW-1185">Reference proteome</keyword>
<evidence type="ECO:0000256" key="2">
    <source>
        <dbReference type="ARBA" id="ARBA00022694"/>
    </source>
</evidence>
<evidence type="ECO:0000313" key="3">
    <source>
        <dbReference type="EMBL" id="KAL1519756.1"/>
    </source>
</evidence>
<dbReference type="GO" id="GO:0008168">
    <property type="term" value="F:methyltransferase activity"/>
    <property type="evidence" value="ECO:0007669"/>
    <property type="project" value="InterPro"/>
</dbReference>
<dbReference type="InterPro" id="IPR029028">
    <property type="entry name" value="Alpha/beta_knot_MTases"/>
</dbReference>
<comment type="caution">
    <text evidence="3">The sequence shown here is derived from an EMBL/GenBank/DDBJ whole genome shotgun (WGS) entry which is preliminary data.</text>
</comment>
<dbReference type="InterPro" id="IPR033671">
    <property type="entry name" value="TrmH"/>
</dbReference>
<proteinExistence type="predicted"/>
<reference evidence="3 4" key="1">
    <citation type="journal article" date="2024" name="Science">
        <title>Giant polyketide synthase enzymes in the biosynthesis of giant marine polyether toxins.</title>
        <authorList>
            <person name="Fallon T.R."/>
            <person name="Shende V.V."/>
            <person name="Wierzbicki I.H."/>
            <person name="Pendleton A.L."/>
            <person name="Watervoot N.F."/>
            <person name="Auber R.P."/>
            <person name="Gonzalez D.J."/>
            <person name="Wisecaver J.H."/>
            <person name="Moore B.S."/>
        </authorList>
    </citation>
    <scope>NUCLEOTIDE SEQUENCE [LARGE SCALE GENOMIC DNA]</scope>
    <source>
        <strain evidence="3 4">12B1</strain>
    </source>
</reference>
<dbReference type="AlphaFoldDB" id="A0AB34JDJ3"/>
<dbReference type="PANTHER" id="PTHR43453">
    <property type="entry name" value="RRNA METHYLASE-LIKE"/>
    <property type="match status" value="1"/>
</dbReference>
<evidence type="ECO:0000256" key="1">
    <source>
        <dbReference type="ARBA" id="ARBA00022691"/>
    </source>
</evidence>
<sequence>MLAAAVGASAFISSARGWPGATATSFISSARGWPAGIVRTCRVAADARLAASPRPRAPVADWRRVLDCLTPFVQEERLLKLHDVLAHRRDGLHLVLHHVRDPFDCSAAMRTAEGLGVQYVHLVQAGAAPQSGGRRRHPKRSKLKAGESAVSMGAMRWLTVRKYRSAEECLAVLRSMGLQVFALCAPPAEGTGRWRSPTDSRASSGPLPTFNLSLSSAMALYALILTGQFPEGSLPEDARTAILAQWMIRDVRASNKILKQQGLSVKW</sequence>
<name>A0AB34JDJ3_PRYPA</name>
<dbReference type="Proteomes" id="UP001515480">
    <property type="component" value="Unassembled WGS sequence"/>
</dbReference>
<accession>A0AB34JDJ3</accession>
<evidence type="ECO:0000313" key="4">
    <source>
        <dbReference type="Proteomes" id="UP001515480"/>
    </source>
</evidence>
<gene>
    <name evidence="3" type="ORF">AB1Y20_023264</name>
</gene>
<dbReference type="InterPro" id="IPR029026">
    <property type="entry name" value="tRNA_m1G_MTases_N"/>
</dbReference>
<dbReference type="GO" id="GO:0002938">
    <property type="term" value="P:tRNA guanine ribose methylation"/>
    <property type="evidence" value="ECO:0007669"/>
    <property type="project" value="TreeGrafter"/>
</dbReference>
<dbReference type="EMBL" id="JBGBPQ010000009">
    <property type="protein sequence ID" value="KAL1519756.1"/>
    <property type="molecule type" value="Genomic_DNA"/>
</dbReference>
<evidence type="ECO:0008006" key="5">
    <source>
        <dbReference type="Google" id="ProtNLM"/>
    </source>
</evidence>
<dbReference type="SUPFAM" id="SSF75217">
    <property type="entry name" value="alpha/beta knot"/>
    <property type="match status" value="1"/>
</dbReference>
<keyword evidence="2" id="KW-0819">tRNA processing</keyword>
<keyword evidence="1" id="KW-0949">S-adenosyl-L-methionine</keyword>
<protein>
    <recommendedName>
        <fullName evidence="5">tRNA/rRNA methyltransferase SpoU type domain-containing protein</fullName>
    </recommendedName>
</protein>
<organism evidence="3 4">
    <name type="scientific">Prymnesium parvum</name>
    <name type="common">Toxic golden alga</name>
    <dbReference type="NCBI Taxonomy" id="97485"/>
    <lineage>
        <taxon>Eukaryota</taxon>
        <taxon>Haptista</taxon>
        <taxon>Haptophyta</taxon>
        <taxon>Prymnesiophyceae</taxon>
        <taxon>Prymnesiales</taxon>
        <taxon>Prymnesiaceae</taxon>
        <taxon>Prymnesium</taxon>
    </lineage>
</organism>